<comment type="caution">
    <text evidence="4">The sequence shown here is derived from an EMBL/GenBank/DDBJ whole genome shotgun (WGS) entry which is preliminary data.</text>
</comment>
<evidence type="ECO:0000313" key="4">
    <source>
        <dbReference type="EMBL" id="MBB3204794.1"/>
    </source>
</evidence>
<evidence type="ECO:0000256" key="2">
    <source>
        <dbReference type="SAM" id="SignalP"/>
    </source>
</evidence>
<name>A0A7W5DUH8_9BACT</name>
<dbReference type="GO" id="GO:0042802">
    <property type="term" value="F:identical protein binding"/>
    <property type="evidence" value="ECO:0007669"/>
    <property type="project" value="InterPro"/>
</dbReference>
<feature type="domain" description="SLA1 homology" evidence="3">
    <location>
        <begin position="426"/>
        <end position="479"/>
    </location>
</feature>
<dbReference type="InterPro" id="IPR007131">
    <property type="entry name" value="SHD1"/>
</dbReference>
<dbReference type="GO" id="GO:0008092">
    <property type="term" value="F:cytoskeletal protein binding"/>
    <property type="evidence" value="ECO:0007669"/>
    <property type="project" value="InterPro"/>
</dbReference>
<feature type="compositionally biased region" description="Basic and acidic residues" evidence="1">
    <location>
        <begin position="391"/>
        <end position="404"/>
    </location>
</feature>
<reference evidence="4 5" key="1">
    <citation type="submission" date="2020-08" db="EMBL/GenBank/DDBJ databases">
        <title>Genomic Encyclopedia of Type Strains, Phase III (KMG-III): the genomes of soil and plant-associated and newly described type strains.</title>
        <authorList>
            <person name="Whitman W."/>
        </authorList>
    </citation>
    <scope>NUCLEOTIDE SEQUENCE [LARGE SCALE GENOMIC DNA]</scope>
    <source>
        <strain evidence="4 5">CECT 8075</strain>
    </source>
</reference>
<feature type="signal peptide" evidence="2">
    <location>
        <begin position="1"/>
        <end position="21"/>
    </location>
</feature>
<protein>
    <recommendedName>
        <fullName evidence="3">SLA1 homology domain-containing protein</fullName>
    </recommendedName>
</protein>
<dbReference type="GO" id="GO:0043130">
    <property type="term" value="F:ubiquitin binding"/>
    <property type="evidence" value="ECO:0007669"/>
    <property type="project" value="InterPro"/>
</dbReference>
<dbReference type="EMBL" id="JACHXU010000002">
    <property type="protein sequence ID" value="MBB3204794.1"/>
    <property type="molecule type" value="Genomic_DNA"/>
</dbReference>
<evidence type="ECO:0000259" key="3">
    <source>
        <dbReference type="Pfam" id="PF03983"/>
    </source>
</evidence>
<evidence type="ECO:0000256" key="1">
    <source>
        <dbReference type="SAM" id="MobiDB-lite"/>
    </source>
</evidence>
<dbReference type="GO" id="GO:0030674">
    <property type="term" value="F:protein-macromolecule adaptor activity"/>
    <property type="evidence" value="ECO:0007669"/>
    <property type="project" value="InterPro"/>
</dbReference>
<feature type="chain" id="PRO_5030937610" description="SLA1 homology domain-containing protein" evidence="2">
    <location>
        <begin position="22"/>
        <end position="501"/>
    </location>
</feature>
<gene>
    <name evidence="4" type="ORF">FHS27_000561</name>
</gene>
<evidence type="ECO:0000313" key="5">
    <source>
        <dbReference type="Proteomes" id="UP000536179"/>
    </source>
</evidence>
<keyword evidence="2" id="KW-0732">Signal</keyword>
<dbReference type="Gene3D" id="2.30.30.700">
    <property type="entry name" value="SLA1 homology domain 1"/>
    <property type="match status" value="1"/>
</dbReference>
<dbReference type="RefSeq" id="WP_184301418.1">
    <property type="nucleotide sequence ID" value="NZ_JACHXU010000002.1"/>
</dbReference>
<feature type="region of interest" description="Disordered" evidence="1">
    <location>
        <begin position="385"/>
        <end position="404"/>
    </location>
</feature>
<dbReference type="AlphaFoldDB" id="A0A7W5DUH8"/>
<sequence length="501" mass="55989">MRLLVLGFLACVLTASHAAHACGESLRYRPQVGQEWIFGVELRIVCRDVRKPETRKRCRIHYQITAVNNDSWEASFKTIPYGQHGPYRNPEDIRGPVIRTQSISKVTVRSSGQTLNHPGVPDFARASHERMIQNAVRMKQISENNLKYYPGVYQFCSGQMRANFQGELLSATTSTNSPLLLGPIIGLPLVRLSENDTSEPFGYKDIRKLNFVRVKDGNADTTATSYSLLQTVTPASSSSPIVVQFDVETEMAGGVNTGSAIRLSGSGFNDFSRRDGMPLQGRTDYIVQGLSFGISGKSFDVEASFLRLDGWRRELFDAMMIANAKALSKAAMPRLPSQLSAELQTRLLKRDRMIFISDRDPISRYAPPPHGSKIWNIVDAMANREMEDESPEAKPSTDQKRTNDAIELSRAIRKRWIDVYRLATKVERNWADTSGSFSVPARMLGRTDTSVALLRTDNGQRINVPLERLSNDDREIAETFGLTPDALNEVRQIESTRPAGT</sequence>
<dbReference type="Pfam" id="PF03983">
    <property type="entry name" value="SHD1"/>
    <property type="match status" value="1"/>
</dbReference>
<proteinExistence type="predicted"/>
<keyword evidence="5" id="KW-1185">Reference proteome</keyword>
<dbReference type="Proteomes" id="UP000536179">
    <property type="component" value="Unassembled WGS sequence"/>
</dbReference>
<accession>A0A7W5DUH8</accession>
<organism evidence="4 5">
    <name type="scientific">Aporhodopirellula rubra</name>
    <dbReference type="NCBI Taxonomy" id="980271"/>
    <lineage>
        <taxon>Bacteria</taxon>
        <taxon>Pseudomonadati</taxon>
        <taxon>Planctomycetota</taxon>
        <taxon>Planctomycetia</taxon>
        <taxon>Pirellulales</taxon>
        <taxon>Pirellulaceae</taxon>
        <taxon>Aporhodopirellula</taxon>
    </lineage>
</organism>